<feature type="non-terminal residue" evidence="2">
    <location>
        <position position="247"/>
    </location>
</feature>
<evidence type="ECO:0000256" key="1">
    <source>
        <dbReference type="SAM" id="MobiDB-lite"/>
    </source>
</evidence>
<sequence length="247" mass="26856">MKRKQERGAGSAGKNAKQSHPGSQSSLLAANKYAPLAMPEVEKKEKMPPFYVRGVNGDLKAELDVLIKRGLKASIKLCTEGYKVIVPSQQHFNAVEEYLRQKNAQRAAAARRAPQSKQKDAAPNPADFPQFQPPRPRFVVPNLQPLPLNHIPGRGQKQNPGASLNPTPSTSQNQAPGTNHKAEGRPIPPGFRSFAQVTNQSPNAAAGAPSDNPEDGLYTANELFALFQGLIQRLQGLKTQKEQFDAV</sequence>
<feature type="compositionally biased region" description="Low complexity" evidence="1">
    <location>
        <begin position="105"/>
        <end position="116"/>
    </location>
</feature>
<evidence type="ECO:0000313" key="2">
    <source>
        <dbReference type="EMBL" id="KAL1403048.1"/>
    </source>
</evidence>
<organism evidence="2 3">
    <name type="scientific">Culex pipiens pipiens</name>
    <name type="common">Northern house mosquito</name>
    <dbReference type="NCBI Taxonomy" id="38569"/>
    <lineage>
        <taxon>Eukaryota</taxon>
        <taxon>Metazoa</taxon>
        <taxon>Ecdysozoa</taxon>
        <taxon>Arthropoda</taxon>
        <taxon>Hexapoda</taxon>
        <taxon>Insecta</taxon>
        <taxon>Pterygota</taxon>
        <taxon>Neoptera</taxon>
        <taxon>Endopterygota</taxon>
        <taxon>Diptera</taxon>
        <taxon>Nematocera</taxon>
        <taxon>Culicoidea</taxon>
        <taxon>Culicidae</taxon>
        <taxon>Culicinae</taxon>
        <taxon>Culicini</taxon>
        <taxon>Culex</taxon>
        <taxon>Culex</taxon>
    </lineage>
</organism>
<keyword evidence="3" id="KW-1185">Reference proteome</keyword>
<evidence type="ECO:0000313" key="3">
    <source>
        <dbReference type="Proteomes" id="UP001562425"/>
    </source>
</evidence>
<dbReference type="EMBL" id="JBEHCU010002158">
    <property type="protein sequence ID" value="KAL1403048.1"/>
    <property type="molecule type" value="Genomic_DNA"/>
</dbReference>
<comment type="caution">
    <text evidence="2">The sequence shown here is derived from an EMBL/GenBank/DDBJ whole genome shotgun (WGS) entry which is preliminary data.</text>
</comment>
<protein>
    <submittedName>
        <fullName evidence="2">Uncharacterized protein</fullName>
    </submittedName>
</protein>
<dbReference type="Proteomes" id="UP001562425">
    <property type="component" value="Unassembled WGS sequence"/>
</dbReference>
<feature type="compositionally biased region" description="Polar residues" evidence="1">
    <location>
        <begin position="156"/>
        <end position="177"/>
    </location>
</feature>
<accession>A0ABD1DU83</accession>
<feature type="region of interest" description="Disordered" evidence="1">
    <location>
        <begin position="105"/>
        <end position="217"/>
    </location>
</feature>
<reference evidence="2 3" key="1">
    <citation type="submission" date="2024-05" db="EMBL/GenBank/DDBJ databases">
        <title>Culex pipiens pipiens assembly and annotation.</title>
        <authorList>
            <person name="Alout H."/>
            <person name="Durand T."/>
        </authorList>
    </citation>
    <scope>NUCLEOTIDE SEQUENCE [LARGE SCALE GENOMIC DNA]</scope>
    <source>
        <strain evidence="2">HA-2024</strain>
        <tissue evidence="2">Whole body</tissue>
    </source>
</reference>
<dbReference type="AlphaFoldDB" id="A0ABD1DU83"/>
<name>A0ABD1DU83_CULPP</name>
<gene>
    <name evidence="2" type="ORF">pipiens_019537</name>
</gene>
<proteinExistence type="predicted"/>
<feature type="region of interest" description="Disordered" evidence="1">
    <location>
        <begin position="1"/>
        <end position="31"/>
    </location>
</feature>
<feature type="compositionally biased region" description="Polar residues" evidence="1">
    <location>
        <begin position="16"/>
        <end position="28"/>
    </location>
</feature>